<dbReference type="GO" id="GO:0008270">
    <property type="term" value="F:zinc ion binding"/>
    <property type="evidence" value="ECO:0007669"/>
    <property type="project" value="UniProtKB-KW"/>
</dbReference>
<dbReference type="SUPFAM" id="SSF56317">
    <property type="entry name" value="Carbon-nitrogen hydrolase"/>
    <property type="match status" value="1"/>
</dbReference>
<evidence type="ECO:0000313" key="7">
    <source>
        <dbReference type="EMBL" id="KAJ2753377.1"/>
    </source>
</evidence>
<dbReference type="EMBL" id="JANBUH010000196">
    <property type="protein sequence ID" value="KAJ2753377.1"/>
    <property type="molecule type" value="Genomic_DNA"/>
</dbReference>
<keyword evidence="2" id="KW-0863">Zinc-finger</keyword>
<dbReference type="Pfam" id="PF02892">
    <property type="entry name" value="zf-BED"/>
    <property type="match status" value="1"/>
</dbReference>
<dbReference type="InterPro" id="IPR036236">
    <property type="entry name" value="Znf_C2H2_sf"/>
</dbReference>
<evidence type="ECO:0000256" key="4">
    <source>
        <dbReference type="ARBA" id="ARBA00022833"/>
    </source>
</evidence>
<keyword evidence="4" id="KW-0862">Zinc</keyword>
<dbReference type="AlphaFoldDB" id="A0A9W8GY94"/>
<evidence type="ECO:0000256" key="3">
    <source>
        <dbReference type="ARBA" id="ARBA00022801"/>
    </source>
</evidence>
<dbReference type="EC" id="3.5.1.6" evidence="7"/>
<feature type="compositionally biased region" description="Low complexity" evidence="5">
    <location>
        <begin position="330"/>
        <end position="341"/>
    </location>
</feature>
<dbReference type="Proteomes" id="UP001140011">
    <property type="component" value="Unassembled WGS sequence"/>
</dbReference>
<dbReference type="PROSITE" id="PS01227">
    <property type="entry name" value="UPF0012"/>
    <property type="match status" value="1"/>
</dbReference>
<feature type="region of interest" description="Disordered" evidence="5">
    <location>
        <begin position="314"/>
        <end position="341"/>
    </location>
</feature>
<protein>
    <submittedName>
        <fullName evidence="7">Carbon-nitrogen hydrolase</fullName>
        <ecNumber evidence="7">3.5.1.6</ecNumber>
    </submittedName>
</protein>
<dbReference type="InterPro" id="IPR003656">
    <property type="entry name" value="Znf_BED"/>
</dbReference>
<dbReference type="InterPro" id="IPR003010">
    <property type="entry name" value="C-N_Hydrolase"/>
</dbReference>
<dbReference type="GO" id="GO:0003677">
    <property type="term" value="F:DNA binding"/>
    <property type="evidence" value="ECO:0007669"/>
    <property type="project" value="InterPro"/>
</dbReference>
<accession>A0A9W8GY94</accession>
<evidence type="ECO:0000313" key="8">
    <source>
        <dbReference type="Proteomes" id="UP001140011"/>
    </source>
</evidence>
<dbReference type="SUPFAM" id="SSF57667">
    <property type="entry name" value="beta-beta-alpha zinc fingers"/>
    <property type="match status" value="1"/>
</dbReference>
<dbReference type="GO" id="GO:0003837">
    <property type="term" value="F:beta-ureidopropionase activity"/>
    <property type="evidence" value="ECO:0007669"/>
    <property type="project" value="UniProtKB-EC"/>
</dbReference>
<dbReference type="PANTHER" id="PTHR23088:SF27">
    <property type="entry name" value="DEAMINATED GLUTATHIONE AMIDASE"/>
    <property type="match status" value="1"/>
</dbReference>
<dbReference type="OrthoDB" id="10250282at2759"/>
<dbReference type="CDD" id="cd07572">
    <property type="entry name" value="nit"/>
    <property type="match status" value="1"/>
</dbReference>
<keyword evidence="1" id="KW-0479">Metal-binding</keyword>
<evidence type="ECO:0000256" key="2">
    <source>
        <dbReference type="ARBA" id="ARBA00022771"/>
    </source>
</evidence>
<evidence type="ECO:0000256" key="5">
    <source>
        <dbReference type="SAM" id="MobiDB-lite"/>
    </source>
</evidence>
<reference evidence="7" key="1">
    <citation type="submission" date="2022-07" db="EMBL/GenBank/DDBJ databases">
        <title>Phylogenomic reconstructions and comparative analyses of Kickxellomycotina fungi.</title>
        <authorList>
            <person name="Reynolds N.K."/>
            <person name="Stajich J.E."/>
            <person name="Barry K."/>
            <person name="Grigoriev I.V."/>
            <person name="Crous P."/>
            <person name="Smith M.E."/>
        </authorList>
    </citation>
    <scope>NUCLEOTIDE SEQUENCE</scope>
    <source>
        <strain evidence="7">BCRC 34297</strain>
    </source>
</reference>
<dbReference type="InterPro" id="IPR045254">
    <property type="entry name" value="Nit1/2_C-N_Hydrolase"/>
</dbReference>
<keyword evidence="3 7" id="KW-0378">Hydrolase</keyword>
<name>A0A9W8GY94_9FUNG</name>
<feature type="region of interest" description="Disordered" evidence="5">
    <location>
        <begin position="188"/>
        <end position="239"/>
    </location>
</feature>
<dbReference type="InterPro" id="IPR001110">
    <property type="entry name" value="UPF0012_CS"/>
</dbReference>
<feature type="domain" description="CN hydrolase" evidence="6">
    <location>
        <begin position="440"/>
        <end position="693"/>
    </location>
</feature>
<keyword evidence="8" id="KW-1185">Reference proteome</keyword>
<proteinExistence type="predicted"/>
<comment type="caution">
    <text evidence="7">The sequence shown here is derived from an EMBL/GenBank/DDBJ whole genome shotgun (WGS) entry which is preliminary data.</text>
</comment>
<gene>
    <name evidence="7" type="primary">NIT2</name>
    <name evidence="7" type="ORF">GGI19_003182</name>
</gene>
<dbReference type="SMART" id="SM00614">
    <property type="entry name" value="ZnF_BED"/>
    <property type="match status" value="1"/>
</dbReference>
<evidence type="ECO:0000259" key="6">
    <source>
        <dbReference type="PROSITE" id="PS50263"/>
    </source>
</evidence>
<dbReference type="PROSITE" id="PS50263">
    <property type="entry name" value="CN_HYDROLASE"/>
    <property type="match status" value="1"/>
</dbReference>
<sequence>MPDHLAHSEVEEYSADGLKLSAAAVHIIEAAKESEAIEEDYDMAEHHHHHQGNGEEYAGEHEYGDYDMGDADMEHQGGGEYADNVASTDAGSILATQDNGEEQLLDDEAQQGGEYAYEGEEPMEEGGKTQEVDEHGHPIHQQSEMYDDQGAHLYGNAQDDASGIDYSMMAAGAADTSSLAALSHAITSNDAQQHAQDEHGEELQHDEDHHEHGGVADDSPSPLGGGSGQGLGTPMRFTPRPLMLDANGADIGQSMVTPAKRQHSVNSGDGSATSRLKSKVWSWYDIIEEGQRQCRFCMQKYGRLTATTILARHYHNRHDPNPPPLSAQTPSHRPSSSRPQQHLNLSPVHAVYSQAAAAAAVVAAAAAATPDAQTTHLFHPQTNGALNNGTSDDLLHSVSEANSQHAVAAYDDSQLIIQEGFSSMMTAPLSRIGLSSARKALAAVAQFCAQADPQKNLQTCVDLITTASRRGARMVFLPESSDFILETRAAQSTAQHAQGLDGSFMKEIQQAAKDNAIWVSIGIHEQQQVEGSLPFNTNAVVSDDGTLVSIYRKLHLFDVSVKDGPRITESQMTAPGDRAPDVVDTPLGKLGLAVCYDVRFPEIAQHLRHRGAQLLCYPSAFTEITGAAHWEVMLRARAIETQTYVFAAAQIGKHNAKRSSYGDAMIVDPWGAVVARCSRNSTEPTLVTAEVNLNFLDKVRREMPVFNHKRVDIFN</sequence>
<dbReference type="Gene3D" id="3.60.110.10">
    <property type="entry name" value="Carbon-nitrogen hydrolase"/>
    <property type="match status" value="1"/>
</dbReference>
<dbReference type="InterPro" id="IPR036526">
    <property type="entry name" value="C-N_Hydrolase_sf"/>
</dbReference>
<evidence type="ECO:0000256" key="1">
    <source>
        <dbReference type="ARBA" id="ARBA00022723"/>
    </source>
</evidence>
<feature type="compositionally biased region" description="Basic and acidic residues" evidence="5">
    <location>
        <begin position="195"/>
        <end position="215"/>
    </location>
</feature>
<feature type="region of interest" description="Disordered" evidence="5">
    <location>
        <begin position="44"/>
        <end position="84"/>
    </location>
</feature>
<dbReference type="Pfam" id="PF00795">
    <property type="entry name" value="CN_hydrolase"/>
    <property type="match status" value="1"/>
</dbReference>
<organism evidence="7 8">
    <name type="scientific">Coemansia pectinata</name>
    <dbReference type="NCBI Taxonomy" id="1052879"/>
    <lineage>
        <taxon>Eukaryota</taxon>
        <taxon>Fungi</taxon>
        <taxon>Fungi incertae sedis</taxon>
        <taxon>Zoopagomycota</taxon>
        <taxon>Kickxellomycotina</taxon>
        <taxon>Kickxellomycetes</taxon>
        <taxon>Kickxellales</taxon>
        <taxon>Kickxellaceae</taxon>
        <taxon>Coemansia</taxon>
    </lineage>
</organism>
<dbReference type="PANTHER" id="PTHR23088">
    <property type="entry name" value="NITRILASE-RELATED"/>
    <property type="match status" value="1"/>
</dbReference>